<accession>A0A238C495</accession>
<organism evidence="1 2">
    <name type="scientific">Onchocerca flexuosa</name>
    <dbReference type="NCBI Taxonomy" id="387005"/>
    <lineage>
        <taxon>Eukaryota</taxon>
        <taxon>Metazoa</taxon>
        <taxon>Ecdysozoa</taxon>
        <taxon>Nematoda</taxon>
        <taxon>Chromadorea</taxon>
        <taxon>Rhabditida</taxon>
        <taxon>Spirurina</taxon>
        <taxon>Spiruromorpha</taxon>
        <taxon>Filarioidea</taxon>
        <taxon>Onchocercidae</taxon>
        <taxon>Onchocerca</taxon>
    </lineage>
</organism>
<dbReference type="PANTHER" id="PTHR16525">
    <property type="entry name" value="PROTEIN C12ORF4"/>
    <property type="match status" value="1"/>
</dbReference>
<dbReference type="InterPro" id="IPR019311">
    <property type="entry name" value="Fy-3"/>
</dbReference>
<gene>
    <name evidence="1" type="ORF">X798_00814</name>
</gene>
<dbReference type="GO" id="GO:0005737">
    <property type="term" value="C:cytoplasm"/>
    <property type="evidence" value="ECO:0007669"/>
    <property type="project" value="TreeGrafter"/>
</dbReference>
<dbReference type="OrthoDB" id="415359at2759"/>
<sequence length="576" mass="66536">MISDVTSENADKKRIRKFEYTAKYKTLEQKVSYDAEIPLTDEHPIDEIISHIYVTNKILPLFYKDIANAFHRFIDEETWKYETEIGDAIVNAFLDETDITSDPLHVQEFSKKANDVKSCEALEFANQFQFIMQNSSPERLKIIIALERKMENEMSSLIRARDFELDRMYRKCEEAVNASITKDDRVIPESGQQLSRLNEQIRVRLLYNNSLRQMIVRLSFNHQSLKIFVQRKRWYQETGKNYAEQIRTLTSWQRKFYRNLIKTLYEHDEFPVGVESALSGDGVPVKRSLPTALSLDSVKTQTNFSLDESFTIYLGAQLKTMHNARLLTSPSLTDLCRPPLFFDDDASATRRLQMNLTLYGRNLSSLILLVEQDPMFHFNERTDFFRLCEHSTELHFESLEDQLKQISPLIPEARKDVHREMNDDDESLLPIGSLYVTRHSNLSSVQVIYHLVVDKSLEDDEISSRHPCINGLRNAIRLSAKCGVTTFTIPLLLVGKAKEHMTPNWCIKRAELIFKCVKGFMMEACSGSSTAGGGPPTATTHFNVNFVLPEDLQRIIYTEILELFPTIFHMVPSVIM</sequence>
<evidence type="ECO:0000313" key="1">
    <source>
        <dbReference type="EMBL" id="OZC12292.1"/>
    </source>
</evidence>
<dbReference type="PANTHER" id="PTHR16525:SF0">
    <property type="entry name" value="PROTEIN C12ORF4"/>
    <property type="match status" value="1"/>
</dbReference>
<dbReference type="EMBL" id="KZ269978">
    <property type="protein sequence ID" value="OZC12292.1"/>
    <property type="molecule type" value="Genomic_DNA"/>
</dbReference>
<dbReference type="Proteomes" id="UP000242913">
    <property type="component" value="Unassembled WGS sequence"/>
</dbReference>
<protein>
    <submittedName>
        <fullName evidence="1">Uncharacterized protein</fullName>
    </submittedName>
</protein>
<evidence type="ECO:0000313" key="2">
    <source>
        <dbReference type="Proteomes" id="UP000242913"/>
    </source>
</evidence>
<reference evidence="1 2" key="1">
    <citation type="submission" date="2015-12" db="EMBL/GenBank/DDBJ databases">
        <title>Draft genome of the nematode, Onchocerca flexuosa.</title>
        <authorList>
            <person name="Mitreva M."/>
        </authorList>
    </citation>
    <scope>NUCLEOTIDE SEQUENCE [LARGE SCALE GENOMIC DNA]</scope>
    <source>
        <strain evidence="1">Red Deer</strain>
    </source>
</reference>
<dbReference type="Pfam" id="PF10154">
    <property type="entry name" value="Fy-3"/>
    <property type="match status" value="1"/>
</dbReference>
<proteinExistence type="predicted"/>
<keyword evidence="2" id="KW-1185">Reference proteome</keyword>
<name>A0A238C495_9BILA</name>
<dbReference type="AlphaFoldDB" id="A0A238C495"/>